<organism evidence="1 2">
    <name type="scientific">Capnocytophaga gingivalis</name>
    <dbReference type="NCBI Taxonomy" id="1017"/>
    <lineage>
        <taxon>Bacteria</taxon>
        <taxon>Pseudomonadati</taxon>
        <taxon>Bacteroidota</taxon>
        <taxon>Flavobacteriia</taxon>
        <taxon>Flavobacteriales</taxon>
        <taxon>Flavobacteriaceae</taxon>
        <taxon>Capnocytophaga</taxon>
    </lineage>
</organism>
<accession>A0ABU5YBT1</accession>
<dbReference type="Proteomes" id="UP001324270">
    <property type="component" value="Unassembled WGS sequence"/>
</dbReference>
<dbReference type="RefSeq" id="WP_323979968.1">
    <property type="nucleotide sequence ID" value="NZ_JAYKBV010000018.1"/>
</dbReference>
<comment type="caution">
    <text evidence="1">The sequence shown here is derived from an EMBL/GenBank/DDBJ whole genome shotgun (WGS) entry which is preliminary data.</text>
</comment>
<protein>
    <recommendedName>
        <fullName evidence="3">HTH cro/C1-type domain-containing protein</fullName>
    </recommendedName>
</protein>
<keyword evidence="2" id="KW-1185">Reference proteome</keyword>
<proteinExistence type="predicted"/>
<reference evidence="1 2" key="1">
    <citation type="submission" date="2023-12" db="EMBL/GenBank/DDBJ databases">
        <title>Genomic sequences of Capnocytophaga and Parvimonas strains.</title>
        <authorList>
            <person name="Watt R.M."/>
            <person name="Wang M."/>
            <person name="Yang T."/>
            <person name="Tong W.M."/>
        </authorList>
    </citation>
    <scope>NUCLEOTIDE SEQUENCE [LARGE SCALE GENOMIC DNA]</scope>
    <source>
        <strain evidence="1 2">CCUG 13156</strain>
    </source>
</reference>
<evidence type="ECO:0008006" key="3">
    <source>
        <dbReference type="Google" id="ProtNLM"/>
    </source>
</evidence>
<gene>
    <name evidence="1" type="ORF">VJJ49_11620</name>
</gene>
<dbReference type="EMBL" id="JAYKBV010000018">
    <property type="protein sequence ID" value="MEB3041332.1"/>
    <property type="molecule type" value="Genomic_DNA"/>
</dbReference>
<evidence type="ECO:0000313" key="1">
    <source>
        <dbReference type="EMBL" id="MEB3041332.1"/>
    </source>
</evidence>
<sequence>MKNNSDTNNVSKNIPDINKRILSIIEKYYEGNVSKFSEKIEKSQQQVNRFFNIDNRNNKYPDPLKTDIIDVIDKKFPEISKDWLLTGNGSMLVPQIEEVVPEEEEESYLRTERNKYGLSLQDIHEHTQISVKDLSLYDSGEKEMSKKIRRILEWFFERVELEYENRDEDEERERTEIPILITNEMSKDVLVPYYDVDFAGGWNSDELFTQHKPSFFITIPDFKRAELACNLIGNSISQRIKSGSIIGLRKVNDWQTYFPTNEVYAVVMQNNLRTVKLVRRAKEKGFIELVPAPLPEYNDPPYQTETVPQDYIVEFYQVVATAIVERIAY</sequence>
<name>A0ABU5YBT1_9FLAO</name>
<evidence type="ECO:0000313" key="2">
    <source>
        <dbReference type="Proteomes" id="UP001324270"/>
    </source>
</evidence>